<protein>
    <submittedName>
        <fullName evidence="2">Uncharacterized protein</fullName>
    </submittedName>
</protein>
<dbReference type="EMBL" id="OU895880">
    <property type="protein sequence ID" value="CAG9810550.1"/>
    <property type="molecule type" value="Genomic_DNA"/>
</dbReference>
<dbReference type="AlphaFoldDB" id="A0A9N9S3D2"/>
<reference evidence="2" key="1">
    <citation type="submission" date="2022-01" db="EMBL/GenBank/DDBJ databases">
        <authorList>
            <person name="King R."/>
        </authorList>
    </citation>
    <scope>NUCLEOTIDE SEQUENCE</scope>
</reference>
<dbReference type="OrthoDB" id="10614111at2759"/>
<feature type="signal peptide" evidence="1">
    <location>
        <begin position="1"/>
        <end position="18"/>
    </location>
</feature>
<keyword evidence="3" id="KW-1185">Reference proteome</keyword>
<feature type="chain" id="PRO_5040379595" evidence="1">
    <location>
        <begin position="19"/>
        <end position="254"/>
    </location>
</feature>
<proteinExistence type="predicted"/>
<name>A0A9N9S3D2_9DIPT</name>
<evidence type="ECO:0000313" key="3">
    <source>
        <dbReference type="Proteomes" id="UP001153620"/>
    </source>
</evidence>
<dbReference type="Proteomes" id="UP001153620">
    <property type="component" value="Chromosome 4"/>
</dbReference>
<sequence length="254" mass="29574">MIFRQFILFLYLIAQKSCELMIDVTKNNIEVEAVSTAIAEVCEEFFIKKSIEFDVILYGTITDRVNGIVDHLLDKISRQSPITIIHIKNITNWNHKLQRSAVILCSSNLNLLKFSYRAQLTNEYQKELKFLTYYRHASDILMTSHEPCIVKYTSDITTVLSHQFFIGNSLDDQFMDLMTFENFDNKSCNRPQLHIVSRFNLLTRKWSAKFVNYNKFDNFNGCFLEVTERFGPSLYIKNGTNEVNECLGKINTVA</sequence>
<organism evidence="2 3">
    <name type="scientific">Chironomus riparius</name>
    <dbReference type="NCBI Taxonomy" id="315576"/>
    <lineage>
        <taxon>Eukaryota</taxon>
        <taxon>Metazoa</taxon>
        <taxon>Ecdysozoa</taxon>
        <taxon>Arthropoda</taxon>
        <taxon>Hexapoda</taxon>
        <taxon>Insecta</taxon>
        <taxon>Pterygota</taxon>
        <taxon>Neoptera</taxon>
        <taxon>Endopterygota</taxon>
        <taxon>Diptera</taxon>
        <taxon>Nematocera</taxon>
        <taxon>Chironomoidea</taxon>
        <taxon>Chironomidae</taxon>
        <taxon>Chironominae</taxon>
        <taxon>Chironomus</taxon>
    </lineage>
</organism>
<reference evidence="2" key="2">
    <citation type="submission" date="2022-10" db="EMBL/GenBank/DDBJ databases">
        <authorList>
            <consortium name="ENA_rothamsted_submissions"/>
            <consortium name="culmorum"/>
            <person name="King R."/>
        </authorList>
    </citation>
    <scope>NUCLEOTIDE SEQUENCE</scope>
</reference>
<evidence type="ECO:0000313" key="2">
    <source>
        <dbReference type="EMBL" id="CAG9810550.1"/>
    </source>
</evidence>
<keyword evidence="1" id="KW-0732">Signal</keyword>
<accession>A0A9N9S3D2</accession>
<evidence type="ECO:0000256" key="1">
    <source>
        <dbReference type="SAM" id="SignalP"/>
    </source>
</evidence>
<gene>
    <name evidence="2" type="ORF">CHIRRI_LOCUS13363</name>
</gene>